<sequence>MSTLEQEIERRIAREVAAWQKQVKGKGEPTKIDEGWLQTPEGLRMPFRVLKNAGIPPQEIELFNQRARLKEEISNTQDTALRTQLLKKLSALEQVLAFRLEKLRQMGRG</sequence>
<evidence type="ECO:0000313" key="4">
    <source>
        <dbReference type="Proteomes" id="UP000626180"/>
    </source>
</evidence>
<reference evidence="1 4" key="2">
    <citation type="submission" date="2020-10" db="EMBL/GenBank/DDBJ databases">
        <title>Genome sequences of Pseudomonas isolates.</title>
        <authorList>
            <person name="Wessels L."/>
            <person name="Reich F."/>
            <person name="Hammerl J."/>
        </authorList>
    </citation>
    <scope>NUCLEOTIDE SEQUENCE [LARGE SCALE GENOMIC DNA]</scope>
    <source>
        <strain evidence="1 4">20-MO00624-0</strain>
    </source>
</reference>
<name>A0A2X2CJ23_PSELU</name>
<evidence type="ECO:0000313" key="2">
    <source>
        <dbReference type="EMBL" id="SPZ08692.1"/>
    </source>
</evidence>
<keyword evidence="4" id="KW-1185">Reference proteome</keyword>
<evidence type="ECO:0000313" key="3">
    <source>
        <dbReference type="Proteomes" id="UP000250443"/>
    </source>
</evidence>
<gene>
    <name evidence="1" type="ORF">IRZ65_05125</name>
    <name evidence="2" type="ORF">NCTC11842_02922</name>
</gene>
<dbReference type="AlphaFoldDB" id="A0A2X2CJ23"/>
<dbReference type="EMBL" id="UAUF01000012">
    <property type="protein sequence ID" value="SPZ08692.1"/>
    <property type="molecule type" value="Genomic_DNA"/>
</dbReference>
<protein>
    <submittedName>
        <fullName evidence="1">DUF1992 domain-containing protein</fullName>
    </submittedName>
    <submittedName>
        <fullName evidence="2">Domain of uncharacterized function (DUF1992)</fullName>
    </submittedName>
</protein>
<reference evidence="2 3" key="1">
    <citation type="submission" date="2018-06" db="EMBL/GenBank/DDBJ databases">
        <authorList>
            <consortium name="Pathogen Informatics"/>
            <person name="Doyle S."/>
        </authorList>
    </citation>
    <scope>NUCLEOTIDE SEQUENCE [LARGE SCALE GENOMIC DNA]</scope>
    <source>
        <strain evidence="2 3">NCTC11842</strain>
    </source>
</reference>
<dbReference type="Proteomes" id="UP000626180">
    <property type="component" value="Unassembled WGS sequence"/>
</dbReference>
<dbReference type="RefSeq" id="WP_010795111.1">
    <property type="nucleotide sequence ID" value="NZ_CP044086.1"/>
</dbReference>
<dbReference type="Proteomes" id="UP000250443">
    <property type="component" value="Unassembled WGS sequence"/>
</dbReference>
<organism evidence="2 3">
    <name type="scientific">Pseudomonas luteola</name>
    <dbReference type="NCBI Taxonomy" id="47886"/>
    <lineage>
        <taxon>Bacteria</taxon>
        <taxon>Pseudomonadati</taxon>
        <taxon>Pseudomonadota</taxon>
        <taxon>Gammaproteobacteria</taxon>
        <taxon>Pseudomonadales</taxon>
        <taxon>Pseudomonadaceae</taxon>
        <taxon>Pseudomonas</taxon>
    </lineage>
</organism>
<proteinExistence type="predicted"/>
<dbReference type="EMBL" id="JADMCD010000002">
    <property type="protein sequence ID" value="MBF8640059.1"/>
    <property type="molecule type" value="Genomic_DNA"/>
</dbReference>
<accession>A0A2X2CJ23</accession>
<evidence type="ECO:0000313" key="1">
    <source>
        <dbReference type="EMBL" id="MBF8640059.1"/>
    </source>
</evidence>